<name>A0A8H5D6H8_9AGAR</name>
<organism evidence="1 2">
    <name type="scientific">Tetrapyrgos nigripes</name>
    <dbReference type="NCBI Taxonomy" id="182062"/>
    <lineage>
        <taxon>Eukaryota</taxon>
        <taxon>Fungi</taxon>
        <taxon>Dikarya</taxon>
        <taxon>Basidiomycota</taxon>
        <taxon>Agaricomycotina</taxon>
        <taxon>Agaricomycetes</taxon>
        <taxon>Agaricomycetidae</taxon>
        <taxon>Agaricales</taxon>
        <taxon>Marasmiineae</taxon>
        <taxon>Marasmiaceae</taxon>
        <taxon>Tetrapyrgos</taxon>
    </lineage>
</organism>
<protein>
    <submittedName>
        <fullName evidence="1">Uncharacterized protein</fullName>
    </submittedName>
</protein>
<dbReference type="Proteomes" id="UP000559256">
    <property type="component" value="Unassembled WGS sequence"/>
</dbReference>
<evidence type="ECO:0000313" key="1">
    <source>
        <dbReference type="EMBL" id="KAF5354470.1"/>
    </source>
</evidence>
<gene>
    <name evidence="1" type="ORF">D9758_012377</name>
</gene>
<evidence type="ECO:0000313" key="2">
    <source>
        <dbReference type="Proteomes" id="UP000559256"/>
    </source>
</evidence>
<accession>A0A8H5D6H8</accession>
<sequence>MGFRFVFVFVSFRLVSSRFRIPFSGPQIPKYTRGPELALGVNVNAGVGVAGFGVGVGVVVGIVVGGADSLVWCDVTYGYDMVDGGWWMVGAWC</sequence>
<comment type="caution">
    <text evidence="1">The sequence shown here is derived from an EMBL/GenBank/DDBJ whole genome shotgun (WGS) entry which is preliminary data.</text>
</comment>
<dbReference type="AlphaFoldDB" id="A0A8H5D6H8"/>
<reference evidence="1 2" key="1">
    <citation type="journal article" date="2020" name="ISME J.">
        <title>Uncovering the hidden diversity of litter-decomposition mechanisms in mushroom-forming fungi.</title>
        <authorList>
            <person name="Floudas D."/>
            <person name="Bentzer J."/>
            <person name="Ahren D."/>
            <person name="Johansson T."/>
            <person name="Persson P."/>
            <person name="Tunlid A."/>
        </authorList>
    </citation>
    <scope>NUCLEOTIDE SEQUENCE [LARGE SCALE GENOMIC DNA]</scope>
    <source>
        <strain evidence="1 2">CBS 291.85</strain>
    </source>
</reference>
<dbReference type="EMBL" id="JAACJM010000059">
    <property type="protein sequence ID" value="KAF5354470.1"/>
    <property type="molecule type" value="Genomic_DNA"/>
</dbReference>
<proteinExistence type="predicted"/>
<keyword evidence="2" id="KW-1185">Reference proteome</keyword>